<dbReference type="GO" id="GO:0006355">
    <property type="term" value="P:regulation of DNA-templated transcription"/>
    <property type="evidence" value="ECO:0007669"/>
    <property type="project" value="InterPro"/>
</dbReference>
<evidence type="ECO:0000313" key="6">
    <source>
        <dbReference type="EMBL" id="QHJ12887.1"/>
    </source>
</evidence>
<evidence type="ECO:0000256" key="5">
    <source>
        <dbReference type="SAM" id="Phobius"/>
    </source>
</evidence>
<dbReference type="NCBIfam" id="TIGR02606">
    <property type="entry name" value="antidote_CC2985"/>
    <property type="match status" value="1"/>
</dbReference>
<dbReference type="Gene3D" id="6.10.10.120">
    <property type="entry name" value="Antitoxin ParD1-like"/>
    <property type="match status" value="1"/>
</dbReference>
<dbReference type="InterPro" id="IPR022789">
    <property type="entry name" value="ParD"/>
</dbReference>
<keyword evidence="5" id="KW-1133">Transmembrane helix</keyword>
<dbReference type="SUPFAM" id="SSF47598">
    <property type="entry name" value="Ribbon-helix-helix"/>
    <property type="match status" value="1"/>
</dbReference>
<keyword evidence="5" id="KW-0472">Membrane</keyword>
<evidence type="ECO:0000256" key="4">
    <source>
        <dbReference type="ARBA" id="ARBA00037106"/>
    </source>
</evidence>
<keyword evidence="5" id="KW-0812">Transmembrane</keyword>
<evidence type="ECO:0000256" key="1">
    <source>
        <dbReference type="ARBA" id="ARBA00008580"/>
    </source>
</evidence>
<dbReference type="RefSeq" id="WP_254700634.1">
    <property type="nucleotide sequence ID" value="NZ_CP047656.1"/>
</dbReference>
<keyword evidence="7" id="KW-1185">Reference proteome</keyword>
<comment type="similarity">
    <text evidence="1">Belongs to the ParD antitoxin family.</text>
</comment>
<feature type="transmembrane region" description="Helical" evidence="5">
    <location>
        <begin position="36"/>
        <end position="55"/>
    </location>
</feature>
<comment type="function">
    <text evidence="4">Antitoxin component of a type II toxin-antitoxin (TA) system. Neutralizes the effect of toxin ParE.</text>
</comment>
<accession>A0A857JPL1</accession>
<reference evidence="6 7" key="1">
    <citation type="submission" date="2019-12" db="EMBL/GenBank/DDBJ databases">
        <title>Genome sequencing and assembly of endphytes of Porphyra tenera.</title>
        <authorList>
            <person name="Park J.M."/>
            <person name="Shin R."/>
            <person name="Jo S.H."/>
        </authorList>
    </citation>
    <scope>NUCLEOTIDE SEQUENCE [LARGE SCALE GENOMIC DNA]</scope>
    <source>
        <strain evidence="6 7">GPM4</strain>
    </source>
</reference>
<dbReference type="CDD" id="cd22231">
    <property type="entry name" value="RHH_NikR_HicB-like"/>
    <property type="match status" value="1"/>
</dbReference>
<dbReference type="Proteomes" id="UP000464524">
    <property type="component" value="Chromosome"/>
</dbReference>
<dbReference type="PANTHER" id="PTHR36582:SF2">
    <property type="entry name" value="ANTITOXIN PARD"/>
    <property type="match status" value="1"/>
</dbReference>
<dbReference type="PANTHER" id="PTHR36582">
    <property type="entry name" value="ANTITOXIN PARD"/>
    <property type="match status" value="1"/>
</dbReference>
<protein>
    <recommendedName>
        <fullName evidence="2">Antitoxin ParD</fullName>
    </recommendedName>
</protein>
<dbReference type="KEGG" id="pmes:FX988_03145"/>
<evidence type="ECO:0000256" key="2">
    <source>
        <dbReference type="ARBA" id="ARBA00017940"/>
    </source>
</evidence>
<name>A0A857JPL1_9ALTE</name>
<dbReference type="AlphaFoldDB" id="A0A857JPL1"/>
<evidence type="ECO:0000313" key="7">
    <source>
        <dbReference type="Proteomes" id="UP000464524"/>
    </source>
</evidence>
<dbReference type="Pfam" id="PF03693">
    <property type="entry name" value="ParD_antitoxin"/>
    <property type="match status" value="1"/>
</dbReference>
<sequence>MSREKDSSSDFSPERVLLSLRFVLTILFGVNLNDAHIVRIICASMIGVLVMNITLGKEFERRITQKVSDGLYTSASEVIRDGLRLLFEKDVAKDQQLKILREEVAKGFEQIAAGESSNNSVMDIFEQASHSVANKPANNNDNTEL</sequence>
<dbReference type="InterPro" id="IPR010985">
    <property type="entry name" value="Ribbon_hlx_hlx"/>
</dbReference>
<proteinExistence type="inferred from homology"/>
<dbReference type="InterPro" id="IPR038296">
    <property type="entry name" value="ParD_sf"/>
</dbReference>
<gene>
    <name evidence="6" type="ORF">FX988_03145</name>
</gene>
<keyword evidence="3" id="KW-1277">Toxin-antitoxin system</keyword>
<organism evidence="6 7">
    <name type="scientific">Paraglaciecola mesophila</name>
    <dbReference type="NCBI Taxonomy" id="197222"/>
    <lineage>
        <taxon>Bacteria</taxon>
        <taxon>Pseudomonadati</taxon>
        <taxon>Pseudomonadota</taxon>
        <taxon>Gammaproteobacteria</taxon>
        <taxon>Alteromonadales</taxon>
        <taxon>Alteromonadaceae</taxon>
        <taxon>Paraglaciecola</taxon>
    </lineage>
</organism>
<dbReference type="EMBL" id="CP047656">
    <property type="protein sequence ID" value="QHJ12887.1"/>
    <property type="molecule type" value="Genomic_DNA"/>
</dbReference>
<evidence type="ECO:0000256" key="3">
    <source>
        <dbReference type="ARBA" id="ARBA00022649"/>
    </source>
</evidence>